<evidence type="ECO:0000256" key="2">
    <source>
        <dbReference type="ARBA" id="ARBA00006006"/>
    </source>
</evidence>
<evidence type="ECO:0000256" key="13">
    <source>
        <dbReference type="RuleBase" id="RU364017"/>
    </source>
</evidence>
<name>A0A4V1IW35_9FUNG</name>
<keyword evidence="5 12" id="KW-0479">Metal-binding</keyword>
<evidence type="ECO:0000256" key="7">
    <source>
        <dbReference type="ARBA" id="ARBA00022801"/>
    </source>
</evidence>
<feature type="binding site" evidence="12">
    <location>
        <position position="430"/>
    </location>
    <ligand>
        <name>Zn(2+)</name>
        <dbReference type="ChEBI" id="CHEBI:29105"/>
        <note>catalytic</note>
    </ligand>
</feature>
<sequence>MRFCLLSVLLGTAAAVQAGATKHVHIQAASNRPPTKFEVAISSTLLQHVNRQLGCRPASTDDPKEVALSFAREHLGMRTGDYAVKSTFQAADTGVTHVHLKQLLHGQEISNGDAAVHVGRNGTILAYSDGFYRGTLRRCNNPWALLAGNYAEPAKALATLASHIHKPINASQITTVAIARKPNGGLRYALTGIPYALREITAQQSLVRTSDDRLEASWEFLVSLETNYLHAHISANGTCVLLLDDCMGSSAYFVIRAGENSPLTASPMLITDPHDRVASPRGWHDIGNGLVSNTTTGNNVRAFIPADSPADVFMPIGENLVFNFPYALDREPTDYRAASVTNLFYMSNILHDLFYRYGFTETAGNFQQNNWGKGGVAGDPVLARAQDSSGNCNAYFWAPPDGESPTMKMYLCDQMRPRRDSSLANDLITHEYGHGVSSRMTGGPNTFNCVSGYPAQGLSEGWGDFFAIWLQMRATDTRSRALQFAPYPFGSQPARVAPYSTDLNVNGLTYGNVRSASVDVHHIGAVWATILYEMYWNLVSKLGFAEDVYSASLTKGNTLALKLVVDGLTYQPCKPTFTDARDAILQAERVLTSGAHRCELWAAFAKRGLGVNAKFTNGQAIEHYGLPDECVRDASTRLKA</sequence>
<dbReference type="GO" id="GO:0005615">
    <property type="term" value="C:extracellular space"/>
    <property type="evidence" value="ECO:0007669"/>
    <property type="project" value="InterPro"/>
</dbReference>
<keyword evidence="6 13" id="KW-0732">Signal</keyword>
<accession>A0A4V1IW35</accession>
<comment type="subcellular location">
    <subcellularLocation>
        <location evidence="1 13">Secreted</location>
    </subcellularLocation>
</comment>
<dbReference type="AlphaFoldDB" id="A0A4V1IW35"/>
<dbReference type="EC" id="3.4.24.-" evidence="13"/>
<keyword evidence="7 13" id="KW-0378">Hydrolase</keyword>
<dbReference type="CDD" id="cd09596">
    <property type="entry name" value="M36"/>
    <property type="match status" value="1"/>
</dbReference>
<proteinExistence type="inferred from homology"/>
<dbReference type="EMBL" id="KZ992936">
    <property type="protein sequence ID" value="RKP06179.1"/>
    <property type="molecule type" value="Genomic_DNA"/>
</dbReference>
<keyword evidence="4 13" id="KW-0645">Protease</keyword>
<dbReference type="Pfam" id="PF02128">
    <property type="entry name" value="Peptidase_M36"/>
    <property type="match status" value="1"/>
</dbReference>
<dbReference type="GO" id="GO:0006508">
    <property type="term" value="P:proteolysis"/>
    <property type="evidence" value="ECO:0007669"/>
    <property type="project" value="UniProtKB-KW"/>
</dbReference>
<evidence type="ECO:0000313" key="16">
    <source>
        <dbReference type="Proteomes" id="UP000271241"/>
    </source>
</evidence>
<evidence type="ECO:0000256" key="8">
    <source>
        <dbReference type="ARBA" id="ARBA00022833"/>
    </source>
</evidence>
<dbReference type="SUPFAM" id="SSF55486">
    <property type="entry name" value="Metalloproteases ('zincins'), catalytic domain"/>
    <property type="match status" value="1"/>
</dbReference>
<dbReference type="InterPro" id="IPR050371">
    <property type="entry name" value="Fungal_virulence_M36"/>
</dbReference>
<keyword evidence="8 12" id="KW-0862">Zinc</keyword>
<evidence type="ECO:0000256" key="4">
    <source>
        <dbReference type="ARBA" id="ARBA00022670"/>
    </source>
</evidence>
<evidence type="ECO:0000256" key="9">
    <source>
        <dbReference type="ARBA" id="ARBA00023049"/>
    </source>
</evidence>
<evidence type="ECO:0000256" key="10">
    <source>
        <dbReference type="ARBA" id="ARBA00023145"/>
    </source>
</evidence>
<comment type="similarity">
    <text evidence="2 13">Belongs to the peptidase M36 family.</text>
</comment>
<organism evidence="15 16">
    <name type="scientific">Thamnocephalis sphaerospora</name>
    <dbReference type="NCBI Taxonomy" id="78915"/>
    <lineage>
        <taxon>Eukaryota</taxon>
        <taxon>Fungi</taxon>
        <taxon>Fungi incertae sedis</taxon>
        <taxon>Zoopagomycota</taxon>
        <taxon>Zoopagomycotina</taxon>
        <taxon>Zoopagomycetes</taxon>
        <taxon>Zoopagales</taxon>
        <taxon>Sigmoideomycetaceae</taxon>
        <taxon>Thamnocephalis</taxon>
    </lineage>
</organism>
<evidence type="ECO:0000256" key="12">
    <source>
        <dbReference type="PIRSR" id="PIRSR601842-2"/>
    </source>
</evidence>
<dbReference type="OrthoDB" id="3227768at2759"/>
<keyword evidence="16" id="KW-1185">Reference proteome</keyword>
<dbReference type="InterPro" id="IPR011096">
    <property type="entry name" value="FTP_domain"/>
</dbReference>
<evidence type="ECO:0000259" key="14">
    <source>
        <dbReference type="Pfam" id="PF07504"/>
    </source>
</evidence>
<dbReference type="PRINTS" id="PR00999">
    <property type="entry name" value="FUNGALYSIN"/>
</dbReference>
<feature type="signal peptide" evidence="13">
    <location>
        <begin position="1"/>
        <end position="18"/>
    </location>
</feature>
<feature type="domain" description="FTP" evidence="14">
    <location>
        <begin position="81"/>
        <end position="129"/>
    </location>
</feature>
<dbReference type="Gene3D" id="3.10.170.10">
    <property type="match status" value="1"/>
</dbReference>
<dbReference type="GO" id="GO:0004222">
    <property type="term" value="F:metalloendopeptidase activity"/>
    <property type="evidence" value="ECO:0007669"/>
    <property type="project" value="InterPro"/>
</dbReference>
<protein>
    <recommendedName>
        <fullName evidence="13">Extracellular metalloproteinase</fullName>
        <ecNumber evidence="13">3.4.24.-</ecNumber>
    </recommendedName>
    <alternativeName>
        <fullName evidence="13">Fungalysin</fullName>
    </alternativeName>
</protein>
<dbReference type="InterPro" id="IPR027268">
    <property type="entry name" value="Peptidase_M4/M1_CTD_sf"/>
</dbReference>
<feature type="binding site" evidence="12">
    <location>
        <position position="460"/>
    </location>
    <ligand>
        <name>Zn(2+)</name>
        <dbReference type="ChEBI" id="CHEBI:29105"/>
        <note>catalytic</note>
    </ligand>
</feature>
<evidence type="ECO:0000256" key="6">
    <source>
        <dbReference type="ARBA" id="ARBA00022729"/>
    </source>
</evidence>
<dbReference type="Proteomes" id="UP000271241">
    <property type="component" value="Unassembled WGS sequence"/>
</dbReference>
<dbReference type="PANTHER" id="PTHR33478:SF1">
    <property type="entry name" value="EXTRACELLULAR METALLOPROTEINASE MEP"/>
    <property type="match status" value="1"/>
</dbReference>
<dbReference type="GO" id="GO:0008270">
    <property type="term" value="F:zinc ion binding"/>
    <property type="evidence" value="ECO:0007669"/>
    <property type="project" value="InterPro"/>
</dbReference>
<keyword evidence="9 13" id="KW-0482">Metalloprotease</keyword>
<evidence type="ECO:0000256" key="1">
    <source>
        <dbReference type="ARBA" id="ARBA00004613"/>
    </source>
</evidence>
<dbReference type="Gene3D" id="1.10.390.10">
    <property type="entry name" value="Neutral Protease Domain 2"/>
    <property type="match status" value="1"/>
</dbReference>
<evidence type="ECO:0000256" key="5">
    <source>
        <dbReference type="ARBA" id="ARBA00022723"/>
    </source>
</evidence>
<keyword evidence="10 13" id="KW-0865">Zymogen</keyword>
<feature type="binding site" evidence="12">
    <location>
        <position position="434"/>
    </location>
    <ligand>
        <name>Zn(2+)</name>
        <dbReference type="ChEBI" id="CHEBI:29105"/>
        <note>catalytic</note>
    </ligand>
</feature>
<feature type="active site" evidence="11">
    <location>
        <position position="431"/>
    </location>
</feature>
<gene>
    <name evidence="15" type="ORF">THASP1DRAFT_18797</name>
</gene>
<evidence type="ECO:0000256" key="3">
    <source>
        <dbReference type="ARBA" id="ARBA00022525"/>
    </source>
</evidence>
<dbReference type="InterPro" id="IPR001842">
    <property type="entry name" value="Peptidase_M36"/>
</dbReference>
<evidence type="ECO:0000256" key="11">
    <source>
        <dbReference type="PIRSR" id="PIRSR601842-1"/>
    </source>
</evidence>
<dbReference type="Pfam" id="PF07504">
    <property type="entry name" value="FTP"/>
    <property type="match status" value="1"/>
</dbReference>
<comment type="cofactor">
    <cofactor evidence="12">
        <name>Zn(2+)</name>
        <dbReference type="ChEBI" id="CHEBI:29105"/>
    </cofactor>
    <text evidence="12">Binds 1 zinc ion per subunit.</text>
</comment>
<reference evidence="16" key="1">
    <citation type="journal article" date="2018" name="Nat. Microbiol.">
        <title>Leveraging single-cell genomics to expand the fungal tree of life.</title>
        <authorList>
            <person name="Ahrendt S.R."/>
            <person name="Quandt C.A."/>
            <person name="Ciobanu D."/>
            <person name="Clum A."/>
            <person name="Salamov A."/>
            <person name="Andreopoulos B."/>
            <person name="Cheng J.F."/>
            <person name="Woyke T."/>
            <person name="Pelin A."/>
            <person name="Henrissat B."/>
            <person name="Reynolds N.K."/>
            <person name="Benny G.L."/>
            <person name="Smith M.E."/>
            <person name="James T.Y."/>
            <person name="Grigoriev I.V."/>
        </authorList>
    </citation>
    <scope>NUCLEOTIDE SEQUENCE [LARGE SCALE GENOMIC DNA]</scope>
    <source>
        <strain evidence="16">RSA 1356</strain>
    </source>
</reference>
<feature type="chain" id="PRO_5020901048" description="Extracellular metalloproteinase" evidence="13">
    <location>
        <begin position="19"/>
        <end position="640"/>
    </location>
</feature>
<dbReference type="PANTHER" id="PTHR33478">
    <property type="entry name" value="EXTRACELLULAR METALLOPROTEINASE MEP"/>
    <property type="match status" value="1"/>
</dbReference>
<evidence type="ECO:0000313" key="15">
    <source>
        <dbReference type="EMBL" id="RKP06179.1"/>
    </source>
</evidence>
<keyword evidence="3 13" id="KW-0964">Secreted</keyword>